<dbReference type="Pfam" id="PF00072">
    <property type="entry name" value="Response_reg"/>
    <property type="match status" value="1"/>
</dbReference>
<dbReference type="InterPro" id="IPR011006">
    <property type="entry name" value="CheY-like_superfamily"/>
</dbReference>
<dbReference type="RefSeq" id="WP_184277332.1">
    <property type="nucleotide sequence ID" value="NZ_JACHLJ010000001.1"/>
</dbReference>
<feature type="domain" description="Response regulatory" evidence="3">
    <location>
        <begin position="3"/>
        <end position="118"/>
    </location>
</feature>
<sequence length="118" mass="12855">MKQCIVVEDDPFWAGEIRRMLEGEAIEVLCASTGLQALELAAAHPAAAIILDIILPDIDGLKVLEQLQPRACPVLAITSGGRMGPDFYLRLASQFGARSGLAKPFTDQQLLKSWRSIH</sequence>
<dbReference type="Proteomes" id="UP000556201">
    <property type="component" value="Unassembled WGS sequence"/>
</dbReference>
<evidence type="ECO:0000256" key="2">
    <source>
        <dbReference type="PROSITE-ProRule" id="PRU00169"/>
    </source>
</evidence>
<dbReference type="Gene3D" id="3.40.50.2300">
    <property type="match status" value="1"/>
</dbReference>
<dbReference type="PANTHER" id="PTHR44591:SF3">
    <property type="entry name" value="RESPONSE REGULATORY DOMAIN-CONTAINING PROTEIN"/>
    <property type="match status" value="1"/>
</dbReference>
<feature type="modified residue" description="4-aspartylphosphate" evidence="2">
    <location>
        <position position="52"/>
    </location>
</feature>
<dbReference type="AlphaFoldDB" id="A0A7W9FRB1"/>
<organism evidence="4 5">
    <name type="scientific">Brevundimonas vesicularis</name>
    <name type="common">Pseudomonas vesicularis</name>
    <dbReference type="NCBI Taxonomy" id="41276"/>
    <lineage>
        <taxon>Bacteria</taxon>
        <taxon>Pseudomonadati</taxon>
        <taxon>Pseudomonadota</taxon>
        <taxon>Alphaproteobacteria</taxon>
        <taxon>Caulobacterales</taxon>
        <taxon>Caulobacteraceae</taxon>
        <taxon>Brevundimonas</taxon>
    </lineage>
</organism>
<gene>
    <name evidence="4" type="ORF">HNP47_000010</name>
</gene>
<dbReference type="InterPro" id="IPR050595">
    <property type="entry name" value="Bact_response_regulator"/>
</dbReference>
<dbReference type="PROSITE" id="PS50110">
    <property type="entry name" value="RESPONSE_REGULATORY"/>
    <property type="match status" value="1"/>
</dbReference>
<dbReference type="GO" id="GO:0000160">
    <property type="term" value="P:phosphorelay signal transduction system"/>
    <property type="evidence" value="ECO:0007669"/>
    <property type="project" value="InterPro"/>
</dbReference>
<dbReference type="PANTHER" id="PTHR44591">
    <property type="entry name" value="STRESS RESPONSE REGULATOR PROTEIN 1"/>
    <property type="match status" value="1"/>
</dbReference>
<evidence type="ECO:0000313" key="4">
    <source>
        <dbReference type="EMBL" id="MBB5770041.1"/>
    </source>
</evidence>
<evidence type="ECO:0000256" key="1">
    <source>
        <dbReference type="ARBA" id="ARBA00022553"/>
    </source>
</evidence>
<comment type="caution">
    <text evidence="4">The sequence shown here is derived from an EMBL/GenBank/DDBJ whole genome shotgun (WGS) entry which is preliminary data.</text>
</comment>
<dbReference type="InterPro" id="IPR001789">
    <property type="entry name" value="Sig_transdc_resp-reg_receiver"/>
</dbReference>
<evidence type="ECO:0000313" key="5">
    <source>
        <dbReference type="Proteomes" id="UP000556201"/>
    </source>
</evidence>
<name>A0A7W9FRB1_BREVE</name>
<reference evidence="4 5" key="1">
    <citation type="submission" date="2020-08" db="EMBL/GenBank/DDBJ databases">
        <title>Functional genomics of gut bacteria from endangered species of beetles.</title>
        <authorList>
            <person name="Carlos-Shanley C."/>
        </authorList>
    </citation>
    <scope>NUCLEOTIDE SEQUENCE [LARGE SCALE GENOMIC DNA]</scope>
    <source>
        <strain evidence="4 5">S00192</strain>
    </source>
</reference>
<accession>A0A7W9FRB1</accession>
<proteinExistence type="predicted"/>
<dbReference type="SMART" id="SM00448">
    <property type="entry name" value="REC"/>
    <property type="match status" value="1"/>
</dbReference>
<dbReference type="EMBL" id="JACHLJ010000001">
    <property type="protein sequence ID" value="MBB5770041.1"/>
    <property type="molecule type" value="Genomic_DNA"/>
</dbReference>
<keyword evidence="1 2" id="KW-0597">Phosphoprotein</keyword>
<evidence type="ECO:0000259" key="3">
    <source>
        <dbReference type="PROSITE" id="PS50110"/>
    </source>
</evidence>
<dbReference type="SUPFAM" id="SSF52172">
    <property type="entry name" value="CheY-like"/>
    <property type="match status" value="1"/>
</dbReference>
<protein>
    <submittedName>
        <fullName evidence="4">CheY-like chemotaxis protein</fullName>
    </submittedName>
</protein>